<keyword evidence="5" id="KW-0808">Transferase</keyword>
<keyword evidence="3" id="KW-1003">Cell membrane</keyword>
<dbReference type="PANTHER" id="PTHR47982:SF44">
    <property type="entry name" value="PROLINE-RICH RECEPTOR-LIKE PROTEIN KINASE PERK13-RELATED"/>
    <property type="match status" value="1"/>
</dbReference>
<keyword evidence="9 14" id="KW-0067">ATP-binding</keyword>
<evidence type="ECO:0000256" key="12">
    <source>
        <dbReference type="ARBA" id="ARBA00047899"/>
    </source>
</evidence>
<reference evidence="18 19" key="1">
    <citation type="journal article" date="2019" name="Genome Biol. Evol.">
        <title>Insights into the evolution of the New World diploid cottons (Gossypium, subgenus Houzingenia) based on genome sequencing.</title>
        <authorList>
            <person name="Grover C.E."/>
            <person name="Arick M.A. 2nd"/>
            <person name="Thrash A."/>
            <person name="Conover J.L."/>
            <person name="Sanders W.S."/>
            <person name="Peterson D.G."/>
            <person name="Frelichowski J.E."/>
            <person name="Scheffler J.A."/>
            <person name="Scheffler B.E."/>
            <person name="Wendel J.F."/>
        </authorList>
    </citation>
    <scope>NUCLEOTIDE SEQUENCE [LARGE SCALE GENOMIC DNA]</scope>
    <source>
        <strain evidence="18">157</strain>
        <tissue evidence="18">Leaf</tissue>
    </source>
</reference>
<dbReference type="Gene3D" id="3.30.200.20">
    <property type="entry name" value="Phosphorylase Kinase, domain 1"/>
    <property type="match status" value="1"/>
</dbReference>
<evidence type="ECO:0000256" key="5">
    <source>
        <dbReference type="ARBA" id="ARBA00022679"/>
    </source>
</evidence>
<dbReference type="AlphaFoldDB" id="A0A7J8LEE6"/>
<evidence type="ECO:0000256" key="4">
    <source>
        <dbReference type="ARBA" id="ARBA00022527"/>
    </source>
</evidence>
<dbReference type="Pfam" id="PF07714">
    <property type="entry name" value="PK_Tyr_Ser-Thr"/>
    <property type="match status" value="2"/>
</dbReference>
<feature type="compositionally biased region" description="Low complexity" evidence="15">
    <location>
        <begin position="40"/>
        <end position="63"/>
    </location>
</feature>
<evidence type="ECO:0000313" key="19">
    <source>
        <dbReference type="Proteomes" id="UP000593572"/>
    </source>
</evidence>
<evidence type="ECO:0000256" key="13">
    <source>
        <dbReference type="ARBA" id="ARBA00048679"/>
    </source>
</evidence>
<evidence type="ECO:0000256" key="3">
    <source>
        <dbReference type="ARBA" id="ARBA00022475"/>
    </source>
</evidence>
<keyword evidence="6 16" id="KW-0812">Transmembrane</keyword>
<feature type="region of interest" description="Disordered" evidence="15">
    <location>
        <begin position="183"/>
        <end position="217"/>
    </location>
</feature>
<dbReference type="InterPro" id="IPR000719">
    <property type="entry name" value="Prot_kinase_dom"/>
</dbReference>
<feature type="binding site" evidence="14">
    <location>
        <position position="293"/>
    </location>
    <ligand>
        <name>ATP</name>
        <dbReference type="ChEBI" id="CHEBI:30616"/>
    </ligand>
</feature>
<dbReference type="SUPFAM" id="SSF56112">
    <property type="entry name" value="Protein kinase-like (PK-like)"/>
    <property type="match status" value="1"/>
</dbReference>
<feature type="transmembrane region" description="Helical" evidence="16">
    <location>
        <begin position="155"/>
        <end position="176"/>
    </location>
</feature>
<keyword evidence="8" id="KW-0418">Kinase</keyword>
<evidence type="ECO:0000256" key="8">
    <source>
        <dbReference type="ARBA" id="ARBA00022777"/>
    </source>
</evidence>
<dbReference type="PROSITE" id="PS00107">
    <property type="entry name" value="PROTEIN_KINASE_ATP"/>
    <property type="match status" value="1"/>
</dbReference>
<evidence type="ECO:0000256" key="15">
    <source>
        <dbReference type="SAM" id="MobiDB-lite"/>
    </source>
</evidence>
<evidence type="ECO:0000256" key="10">
    <source>
        <dbReference type="ARBA" id="ARBA00022989"/>
    </source>
</evidence>
<protein>
    <recommendedName>
        <fullName evidence="2">non-specific serine/threonine protein kinase</fullName>
        <ecNumber evidence="2">2.7.11.1</ecNumber>
    </recommendedName>
</protein>
<comment type="catalytic activity">
    <reaction evidence="12">
        <text>L-threonyl-[protein] + ATP = O-phospho-L-threonyl-[protein] + ADP + H(+)</text>
        <dbReference type="Rhea" id="RHEA:46608"/>
        <dbReference type="Rhea" id="RHEA-COMP:11060"/>
        <dbReference type="Rhea" id="RHEA-COMP:11605"/>
        <dbReference type="ChEBI" id="CHEBI:15378"/>
        <dbReference type="ChEBI" id="CHEBI:30013"/>
        <dbReference type="ChEBI" id="CHEBI:30616"/>
        <dbReference type="ChEBI" id="CHEBI:61977"/>
        <dbReference type="ChEBI" id="CHEBI:456216"/>
        <dbReference type="EC" id="2.7.11.1"/>
    </reaction>
</comment>
<comment type="subcellular location">
    <subcellularLocation>
        <location evidence="1">Cell membrane</location>
        <topology evidence="1">Single-pass membrane protein</topology>
    </subcellularLocation>
</comment>
<keyword evidence="4" id="KW-0723">Serine/threonine-protein kinase</keyword>
<evidence type="ECO:0000256" key="1">
    <source>
        <dbReference type="ARBA" id="ARBA00004162"/>
    </source>
</evidence>
<accession>A0A7J8LEE6</accession>
<dbReference type="Gene3D" id="1.10.510.10">
    <property type="entry name" value="Transferase(Phosphotransferase) domain 1"/>
    <property type="match status" value="1"/>
</dbReference>
<proteinExistence type="predicted"/>
<dbReference type="FunFam" id="3.30.200.20:FF:000212">
    <property type="entry name" value="Proline-rich receptor-like protein kinase PERK8"/>
    <property type="match status" value="1"/>
</dbReference>
<comment type="catalytic activity">
    <reaction evidence="13">
        <text>L-seryl-[protein] + ATP = O-phospho-L-seryl-[protein] + ADP + H(+)</text>
        <dbReference type="Rhea" id="RHEA:17989"/>
        <dbReference type="Rhea" id="RHEA-COMP:9863"/>
        <dbReference type="Rhea" id="RHEA-COMP:11604"/>
        <dbReference type="ChEBI" id="CHEBI:15378"/>
        <dbReference type="ChEBI" id="CHEBI:29999"/>
        <dbReference type="ChEBI" id="CHEBI:30616"/>
        <dbReference type="ChEBI" id="CHEBI:83421"/>
        <dbReference type="ChEBI" id="CHEBI:456216"/>
        <dbReference type="EC" id="2.7.11.1"/>
    </reaction>
</comment>
<feature type="compositionally biased region" description="Basic and acidic residues" evidence="15">
    <location>
        <begin position="592"/>
        <end position="601"/>
    </location>
</feature>
<dbReference type="InterPro" id="IPR017441">
    <property type="entry name" value="Protein_kinase_ATP_BS"/>
</dbReference>
<dbReference type="InterPro" id="IPR001245">
    <property type="entry name" value="Ser-Thr/Tyr_kinase_cat_dom"/>
</dbReference>
<organism evidence="18 19">
    <name type="scientific">Gossypium lobatum</name>
    <dbReference type="NCBI Taxonomy" id="34289"/>
    <lineage>
        <taxon>Eukaryota</taxon>
        <taxon>Viridiplantae</taxon>
        <taxon>Streptophyta</taxon>
        <taxon>Embryophyta</taxon>
        <taxon>Tracheophyta</taxon>
        <taxon>Spermatophyta</taxon>
        <taxon>Magnoliopsida</taxon>
        <taxon>eudicotyledons</taxon>
        <taxon>Gunneridae</taxon>
        <taxon>Pentapetalae</taxon>
        <taxon>rosids</taxon>
        <taxon>malvids</taxon>
        <taxon>Malvales</taxon>
        <taxon>Malvaceae</taxon>
        <taxon>Malvoideae</taxon>
        <taxon>Gossypium</taxon>
    </lineage>
</organism>
<dbReference type="InterPro" id="IPR047117">
    <property type="entry name" value="PERK1-13-like"/>
</dbReference>
<dbReference type="EC" id="2.7.11.1" evidence="2"/>
<feature type="region of interest" description="Disordered" evidence="15">
    <location>
        <begin position="572"/>
        <end position="601"/>
    </location>
</feature>
<evidence type="ECO:0000256" key="6">
    <source>
        <dbReference type="ARBA" id="ARBA00022692"/>
    </source>
</evidence>
<feature type="region of interest" description="Disordered" evidence="15">
    <location>
        <begin position="1"/>
        <end position="146"/>
    </location>
</feature>
<gene>
    <name evidence="18" type="ORF">Golob_021715</name>
</gene>
<name>A0A7J8LEE6_9ROSI</name>
<dbReference type="Proteomes" id="UP000593572">
    <property type="component" value="Unassembled WGS sequence"/>
</dbReference>
<dbReference type="InterPro" id="IPR011009">
    <property type="entry name" value="Kinase-like_dom_sf"/>
</dbReference>
<sequence>PQTPKQQQSPPATPQTQNPPKQQQQKHQSPPAPNTHSKESSQSSSGSSSSSSSSSPDNSTKSSPSPPRPSPGTSQSQSSANSTSSSPQISSSAPANGSSTTSSSTSSPKALGPTTLSTSKSPSSNSSDGSSPSGGSNNSKQNNVSGHDKTLNYEGVIAATVVGVLVVVFIILFFYLRGRKKNRKSPHANYNRPPPTNFLVTSDAQVGHSPRHDTFHYNSQLHGQESSMVNSPQKEQNYHGPDSGIMAGSKTYFTYEELMEMTNGFARQNIIGEGGFGCVFKGWMADGRVVAVKQLKAGSGQGEREFRAEVEIISRVHHRHLVSLVGYSMAEKQRLLIYEFVPNNTLEHHLHAKELSLLEWDKRVKIALGAAKGLAYLHEDYFGLARLNDTSQTHVSTRVMGTFGYLAPEYASSGKLTDRSDVYSFGVVLLELITGRKPIDSTQPLGDESLVEWARPLLIQALESGDFGELIDPRLKKHYVKSEMVRMVEAAAACVRHSSSKRPRMALVVRALDFEGDPDLSNGVKYGDSIAYDSGKYSEEIAEFRRMGLSSTENSSEIDMYSSEYNSKEMERGQSDFWKSQNSSGDYTSGELRTKATKNEGRKCCQADRRCIATAVPSSR</sequence>
<evidence type="ECO:0000256" key="14">
    <source>
        <dbReference type="PROSITE-ProRule" id="PRU10141"/>
    </source>
</evidence>
<dbReference type="GO" id="GO:0005524">
    <property type="term" value="F:ATP binding"/>
    <property type="evidence" value="ECO:0007669"/>
    <property type="project" value="UniProtKB-UniRule"/>
</dbReference>
<evidence type="ECO:0000259" key="17">
    <source>
        <dbReference type="PROSITE" id="PS50011"/>
    </source>
</evidence>
<evidence type="ECO:0000256" key="16">
    <source>
        <dbReference type="SAM" id="Phobius"/>
    </source>
</evidence>
<feature type="compositionally biased region" description="Low complexity" evidence="15">
    <location>
        <begin position="1"/>
        <end position="29"/>
    </location>
</feature>
<dbReference type="EMBL" id="JABEZX010000002">
    <property type="protein sequence ID" value="MBA0550801.1"/>
    <property type="molecule type" value="Genomic_DNA"/>
</dbReference>
<evidence type="ECO:0000313" key="18">
    <source>
        <dbReference type="EMBL" id="MBA0550801.1"/>
    </source>
</evidence>
<feature type="compositionally biased region" description="Polar residues" evidence="15">
    <location>
        <begin position="577"/>
        <end position="587"/>
    </location>
</feature>
<evidence type="ECO:0000256" key="2">
    <source>
        <dbReference type="ARBA" id="ARBA00012513"/>
    </source>
</evidence>
<dbReference type="PROSITE" id="PS50011">
    <property type="entry name" value="PROTEIN_KINASE_DOM"/>
    <property type="match status" value="1"/>
</dbReference>
<evidence type="ECO:0000256" key="11">
    <source>
        <dbReference type="ARBA" id="ARBA00023136"/>
    </source>
</evidence>
<feature type="non-terminal residue" evidence="18">
    <location>
        <position position="620"/>
    </location>
</feature>
<evidence type="ECO:0000256" key="7">
    <source>
        <dbReference type="ARBA" id="ARBA00022741"/>
    </source>
</evidence>
<comment type="caution">
    <text evidence="18">The sequence shown here is derived from an EMBL/GenBank/DDBJ whole genome shotgun (WGS) entry which is preliminary data.</text>
</comment>
<feature type="domain" description="Protein kinase" evidence="17">
    <location>
        <begin position="265"/>
        <end position="520"/>
    </location>
</feature>
<dbReference type="PANTHER" id="PTHR47982">
    <property type="entry name" value="PROLINE-RICH RECEPTOR-LIKE PROTEIN KINASE PERK4"/>
    <property type="match status" value="1"/>
</dbReference>
<dbReference type="GO" id="GO:0004674">
    <property type="term" value="F:protein serine/threonine kinase activity"/>
    <property type="evidence" value="ECO:0007669"/>
    <property type="project" value="UniProtKB-KW"/>
</dbReference>
<keyword evidence="10 16" id="KW-1133">Transmembrane helix</keyword>
<dbReference type="GO" id="GO:0005886">
    <property type="term" value="C:plasma membrane"/>
    <property type="evidence" value="ECO:0007669"/>
    <property type="project" value="UniProtKB-SubCell"/>
</dbReference>
<evidence type="ECO:0000256" key="9">
    <source>
        <dbReference type="ARBA" id="ARBA00022840"/>
    </source>
</evidence>
<keyword evidence="11 16" id="KW-0472">Membrane</keyword>
<keyword evidence="19" id="KW-1185">Reference proteome</keyword>
<feature type="compositionally biased region" description="Low complexity" evidence="15">
    <location>
        <begin position="71"/>
        <end position="145"/>
    </location>
</feature>
<keyword evidence="7 14" id="KW-0547">Nucleotide-binding</keyword>